<dbReference type="SUPFAM" id="SSF53244">
    <property type="entry name" value="MurD-like peptide ligases, peptide-binding domain"/>
    <property type="match status" value="1"/>
</dbReference>
<dbReference type="GO" id="GO:0008764">
    <property type="term" value="F:UDP-N-acetylmuramoylalanine-D-glutamate ligase activity"/>
    <property type="evidence" value="ECO:0007669"/>
    <property type="project" value="UniProtKB-UniRule"/>
</dbReference>
<evidence type="ECO:0000256" key="7">
    <source>
        <dbReference type="HAMAP-Rule" id="MF_00639"/>
    </source>
</evidence>
<dbReference type="SUPFAM" id="SSF51984">
    <property type="entry name" value="MurCD N-terminal domain"/>
    <property type="match status" value="1"/>
</dbReference>
<dbReference type="GO" id="GO:0071555">
    <property type="term" value="P:cell wall organization"/>
    <property type="evidence" value="ECO:0007669"/>
    <property type="project" value="UniProtKB-KW"/>
</dbReference>
<comment type="function">
    <text evidence="7 8">Cell wall formation. Catalyzes the addition of glutamate to the nucleotide precursor UDP-N-acetylmuramoyl-L-alanine (UMA).</text>
</comment>
<dbReference type="PANTHER" id="PTHR43692">
    <property type="entry name" value="UDP-N-ACETYLMURAMOYLALANINE--D-GLUTAMATE LIGASE"/>
    <property type="match status" value="1"/>
</dbReference>
<dbReference type="Gene3D" id="3.40.50.720">
    <property type="entry name" value="NAD(P)-binding Rossmann-like Domain"/>
    <property type="match status" value="1"/>
</dbReference>
<dbReference type="EC" id="6.3.2.9" evidence="7 8"/>
<dbReference type="Pfam" id="PF08245">
    <property type="entry name" value="Mur_ligase_M"/>
    <property type="match status" value="1"/>
</dbReference>
<evidence type="ECO:0000313" key="12">
    <source>
        <dbReference type="Proteomes" id="UP000188481"/>
    </source>
</evidence>
<dbReference type="RefSeq" id="WP_077542752.1">
    <property type="nucleotide sequence ID" value="NZ_MLHN01000016.1"/>
</dbReference>
<comment type="caution">
    <text evidence="11">The sequence shown here is derived from an EMBL/GenBank/DDBJ whole genome shotgun (WGS) entry which is preliminary data.</text>
</comment>
<dbReference type="STRING" id="1908264.BKK54_08885"/>
<keyword evidence="7 8" id="KW-0573">Peptidoglycan synthesis</keyword>
<protein>
    <recommendedName>
        <fullName evidence="7 8">UDP-N-acetylmuramoylalanine--D-glutamate ligase</fullName>
        <ecNumber evidence="7 8">6.3.2.9</ecNumber>
    </recommendedName>
    <alternativeName>
        <fullName evidence="7">D-glutamic acid-adding enzyme</fullName>
    </alternativeName>
    <alternativeName>
        <fullName evidence="7">UDP-N-acetylmuramoyl-L-alanyl-D-glutamate synthetase</fullName>
    </alternativeName>
</protein>
<gene>
    <name evidence="7 11" type="primary">murD</name>
    <name evidence="11" type="ORF">BKK54_08885</name>
</gene>
<organism evidence="11 12">
    <name type="scientific">Rodentibacter genomosp. 1</name>
    <dbReference type="NCBI Taxonomy" id="1908264"/>
    <lineage>
        <taxon>Bacteria</taxon>
        <taxon>Pseudomonadati</taxon>
        <taxon>Pseudomonadota</taxon>
        <taxon>Gammaproteobacteria</taxon>
        <taxon>Pasteurellales</taxon>
        <taxon>Pasteurellaceae</taxon>
        <taxon>Rodentibacter</taxon>
    </lineage>
</organism>
<dbReference type="InterPro" id="IPR005762">
    <property type="entry name" value="MurD"/>
</dbReference>
<proteinExistence type="inferred from homology"/>
<evidence type="ECO:0000256" key="8">
    <source>
        <dbReference type="RuleBase" id="RU003664"/>
    </source>
</evidence>
<dbReference type="Gene3D" id="3.90.190.20">
    <property type="entry name" value="Mur ligase, C-terminal domain"/>
    <property type="match status" value="1"/>
</dbReference>
<dbReference type="InterPro" id="IPR013221">
    <property type="entry name" value="Mur_ligase_cen"/>
</dbReference>
<dbReference type="AlphaFoldDB" id="A0A1V3J3A3"/>
<dbReference type="InterPro" id="IPR036615">
    <property type="entry name" value="Mur_ligase_C_dom_sf"/>
</dbReference>
<dbReference type="GO" id="GO:0009252">
    <property type="term" value="P:peptidoglycan biosynthetic process"/>
    <property type="evidence" value="ECO:0007669"/>
    <property type="project" value="UniProtKB-UniRule"/>
</dbReference>
<comment type="catalytic activity">
    <reaction evidence="7 8">
        <text>UDP-N-acetyl-alpha-D-muramoyl-L-alanine + D-glutamate + ATP = UDP-N-acetyl-alpha-D-muramoyl-L-alanyl-D-glutamate + ADP + phosphate + H(+)</text>
        <dbReference type="Rhea" id="RHEA:16429"/>
        <dbReference type="ChEBI" id="CHEBI:15378"/>
        <dbReference type="ChEBI" id="CHEBI:29986"/>
        <dbReference type="ChEBI" id="CHEBI:30616"/>
        <dbReference type="ChEBI" id="CHEBI:43474"/>
        <dbReference type="ChEBI" id="CHEBI:83898"/>
        <dbReference type="ChEBI" id="CHEBI:83900"/>
        <dbReference type="ChEBI" id="CHEBI:456216"/>
        <dbReference type="EC" id="6.3.2.9"/>
    </reaction>
</comment>
<dbReference type="Proteomes" id="UP000188481">
    <property type="component" value="Unassembled WGS sequence"/>
</dbReference>
<evidence type="ECO:0000256" key="2">
    <source>
        <dbReference type="ARBA" id="ARBA00004752"/>
    </source>
</evidence>
<dbReference type="NCBIfam" id="TIGR01087">
    <property type="entry name" value="murD"/>
    <property type="match status" value="1"/>
</dbReference>
<keyword evidence="5 7" id="KW-0547">Nucleotide-binding</keyword>
<dbReference type="InterPro" id="IPR004101">
    <property type="entry name" value="Mur_ligase_C"/>
</dbReference>
<dbReference type="GO" id="GO:0051301">
    <property type="term" value="P:cell division"/>
    <property type="evidence" value="ECO:0007669"/>
    <property type="project" value="UniProtKB-KW"/>
</dbReference>
<reference evidence="11 12" key="1">
    <citation type="submission" date="2016-10" db="EMBL/GenBank/DDBJ databases">
        <title>Rodentibacter gen. nov. and new species.</title>
        <authorList>
            <person name="Christensen H."/>
        </authorList>
    </citation>
    <scope>NUCLEOTIDE SEQUENCE [LARGE SCALE GENOMIC DNA]</scope>
    <source>
        <strain evidence="12">ppn416</strain>
    </source>
</reference>
<dbReference type="GO" id="GO:0005524">
    <property type="term" value="F:ATP binding"/>
    <property type="evidence" value="ECO:0007669"/>
    <property type="project" value="UniProtKB-UniRule"/>
</dbReference>
<feature type="domain" description="Mur ligase central" evidence="10">
    <location>
        <begin position="110"/>
        <end position="280"/>
    </location>
</feature>
<comment type="pathway">
    <text evidence="2 7 8">Cell wall biogenesis; peptidoglycan biosynthesis.</text>
</comment>
<keyword evidence="12" id="KW-1185">Reference proteome</keyword>
<dbReference type="PANTHER" id="PTHR43692:SF1">
    <property type="entry name" value="UDP-N-ACETYLMURAMOYLALANINE--D-GLUTAMATE LIGASE"/>
    <property type="match status" value="1"/>
</dbReference>
<evidence type="ECO:0000313" key="11">
    <source>
        <dbReference type="EMBL" id="OOF49400.1"/>
    </source>
</evidence>
<dbReference type="HAMAP" id="MF_00639">
    <property type="entry name" value="MurD"/>
    <property type="match status" value="1"/>
</dbReference>
<sequence length="436" mass="47698">MSHYQNKTITVIGLGKTGLSCVDYLQSQHANIRVMDTRKNPLGADKLAKNIPLHTGGLNQQWLNESDIIIISPGLSVKTPEIQTALSAGVEVIGDIELFCRAATKPIVGITGSNGKSTVTTLVYEMAKSAGIKVGMGGNIGIPALSLLKEDDELYVLELSSFQLETTYSLKASAATVLNVTEDHMDRYENLEEYRQAKLRIYQNADVAVVNGEDQLTVGEGENQAEQILSFAEHHGDYWIRTEKGKQYLMVKNEVLLPCEDVGLVGRHNYMNILAATALAQSVGIDLEAIRTTLRHFKGLDHRFQLVHNANGVRWINDSKATNVGSTIAALTGLFVEGKLHLLLGGDGKGADFSELATLINQPHIICYCFGRDGAELVKLSSQGYLFETMEQAIEFLRPTLKTGDIVLLSPACASLDQFASFEKRGEEFSRLAKLN</sequence>
<dbReference type="EMBL" id="MLHN01000016">
    <property type="protein sequence ID" value="OOF49400.1"/>
    <property type="molecule type" value="Genomic_DNA"/>
</dbReference>
<comment type="similarity">
    <text evidence="7">Belongs to the MurCDEF family.</text>
</comment>
<dbReference type="SUPFAM" id="SSF53623">
    <property type="entry name" value="MurD-like peptide ligases, catalytic domain"/>
    <property type="match status" value="1"/>
</dbReference>
<accession>A0A1V3J3A3</accession>
<evidence type="ECO:0000256" key="6">
    <source>
        <dbReference type="ARBA" id="ARBA00022840"/>
    </source>
</evidence>
<evidence type="ECO:0000256" key="4">
    <source>
        <dbReference type="ARBA" id="ARBA00022598"/>
    </source>
</evidence>
<evidence type="ECO:0000256" key="5">
    <source>
        <dbReference type="ARBA" id="ARBA00022741"/>
    </source>
</evidence>
<dbReference type="UniPathway" id="UPA00219"/>
<dbReference type="GO" id="GO:0008360">
    <property type="term" value="P:regulation of cell shape"/>
    <property type="evidence" value="ECO:0007669"/>
    <property type="project" value="UniProtKB-KW"/>
</dbReference>
<dbReference type="Gene3D" id="3.40.1190.10">
    <property type="entry name" value="Mur-like, catalytic domain"/>
    <property type="match status" value="1"/>
</dbReference>
<dbReference type="Pfam" id="PF02875">
    <property type="entry name" value="Mur_ligase_C"/>
    <property type="match status" value="1"/>
</dbReference>
<feature type="binding site" evidence="7">
    <location>
        <begin position="112"/>
        <end position="118"/>
    </location>
    <ligand>
        <name>ATP</name>
        <dbReference type="ChEBI" id="CHEBI:30616"/>
    </ligand>
</feature>
<dbReference type="GO" id="GO:0005737">
    <property type="term" value="C:cytoplasm"/>
    <property type="evidence" value="ECO:0007669"/>
    <property type="project" value="UniProtKB-SubCell"/>
</dbReference>
<evidence type="ECO:0000259" key="9">
    <source>
        <dbReference type="Pfam" id="PF02875"/>
    </source>
</evidence>
<keyword evidence="7 8" id="KW-0131">Cell cycle</keyword>
<dbReference type="Pfam" id="PF21799">
    <property type="entry name" value="MurD-like_N"/>
    <property type="match status" value="1"/>
</dbReference>
<evidence type="ECO:0000256" key="3">
    <source>
        <dbReference type="ARBA" id="ARBA00022490"/>
    </source>
</evidence>
<evidence type="ECO:0000256" key="1">
    <source>
        <dbReference type="ARBA" id="ARBA00004496"/>
    </source>
</evidence>
<keyword evidence="4 7" id="KW-0436">Ligase</keyword>
<comment type="subcellular location">
    <subcellularLocation>
        <location evidence="1 7 8">Cytoplasm</location>
    </subcellularLocation>
</comment>
<evidence type="ECO:0000259" key="10">
    <source>
        <dbReference type="Pfam" id="PF08245"/>
    </source>
</evidence>
<feature type="domain" description="Mur ligase C-terminal" evidence="9">
    <location>
        <begin position="302"/>
        <end position="413"/>
    </location>
</feature>
<keyword evidence="7 8" id="KW-0132">Cell division</keyword>
<keyword evidence="7 8" id="KW-0961">Cell wall biogenesis/degradation</keyword>
<name>A0A1V3J3A3_9PAST</name>
<keyword evidence="7 8" id="KW-0133">Cell shape</keyword>
<keyword evidence="3 7" id="KW-0963">Cytoplasm</keyword>
<dbReference type="InterPro" id="IPR036565">
    <property type="entry name" value="Mur-like_cat_sf"/>
</dbReference>
<keyword evidence="6 7" id="KW-0067">ATP-binding</keyword>